<feature type="domain" description="ABC transporter" evidence="4">
    <location>
        <begin position="7"/>
        <end position="238"/>
    </location>
</feature>
<dbReference type="PROSITE" id="PS50893">
    <property type="entry name" value="ABC_TRANSPORTER_2"/>
    <property type="match status" value="1"/>
</dbReference>
<evidence type="ECO:0000256" key="3">
    <source>
        <dbReference type="ARBA" id="ARBA00022840"/>
    </source>
</evidence>
<protein>
    <recommendedName>
        <fullName evidence="4">ABC transporter domain-containing protein</fullName>
    </recommendedName>
</protein>
<comment type="caution">
    <text evidence="5">The sequence shown here is derived from an EMBL/GenBank/DDBJ whole genome shotgun (WGS) entry which is preliminary data.</text>
</comment>
<keyword evidence="1" id="KW-0813">Transport</keyword>
<dbReference type="InterPro" id="IPR027417">
    <property type="entry name" value="P-loop_NTPase"/>
</dbReference>
<dbReference type="CDD" id="cd03219">
    <property type="entry name" value="ABC_Mj1267_LivG_branched"/>
    <property type="match status" value="1"/>
</dbReference>
<dbReference type="GO" id="GO:0005304">
    <property type="term" value="F:L-valine transmembrane transporter activity"/>
    <property type="evidence" value="ECO:0007669"/>
    <property type="project" value="TreeGrafter"/>
</dbReference>
<keyword evidence="2" id="KW-0547">Nucleotide-binding</keyword>
<dbReference type="AlphaFoldDB" id="A0A0K9GU03"/>
<dbReference type="GO" id="GO:0042941">
    <property type="term" value="P:D-alanine transmembrane transport"/>
    <property type="evidence" value="ECO:0007669"/>
    <property type="project" value="TreeGrafter"/>
</dbReference>
<dbReference type="PANTHER" id="PTHR45772:SF7">
    <property type="entry name" value="AMINO ACID ABC TRANSPORTER ATP-BINDING PROTEIN"/>
    <property type="match status" value="1"/>
</dbReference>
<evidence type="ECO:0000313" key="5">
    <source>
        <dbReference type="EMBL" id="KMY49732.1"/>
    </source>
</evidence>
<dbReference type="Pfam" id="PF12399">
    <property type="entry name" value="BCA_ABC_TP_C"/>
    <property type="match status" value="1"/>
</dbReference>
<dbReference type="PATRIC" id="fig|1679170.3.peg.2085"/>
<dbReference type="InterPro" id="IPR003593">
    <property type="entry name" value="AAA+_ATPase"/>
</dbReference>
<evidence type="ECO:0000256" key="1">
    <source>
        <dbReference type="ARBA" id="ARBA00022448"/>
    </source>
</evidence>
<dbReference type="Proteomes" id="UP000037146">
    <property type="component" value="Unassembled WGS sequence"/>
</dbReference>
<evidence type="ECO:0000256" key="2">
    <source>
        <dbReference type="ARBA" id="ARBA00022741"/>
    </source>
</evidence>
<organism evidence="5 6">
    <name type="scientific">Peribacillus loiseleuriae</name>
    <dbReference type="NCBI Taxonomy" id="1679170"/>
    <lineage>
        <taxon>Bacteria</taxon>
        <taxon>Bacillati</taxon>
        <taxon>Bacillota</taxon>
        <taxon>Bacilli</taxon>
        <taxon>Bacillales</taxon>
        <taxon>Bacillaceae</taxon>
        <taxon>Peribacillus</taxon>
    </lineage>
</organism>
<dbReference type="InterPro" id="IPR051120">
    <property type="entry name" value="ABC_AA/LPS_Transport"/>
</dbReference>
<dbReference type="PANTHER" id="PTHR45772">
    <property type="entry name" value="CONSERVED COMPONENT OF ABC TRANSPORTER FOR NATURAL AMINO ACIDS-RELATED"/>
    <property type="match status" value="1"/>
</dbReference>
<dbReference type="OrthoDB" id="9805514at2"/>
<dbReference type="InterPro" id="IPR003439">
    <property type="entry name" value="ABC_transporter-like_ATP-bd"/>
</dbReference>
<dbReference type="GO" id="GO:0016887">
    <property type="term" value="F:ATP hydrolysis activity"/>
    <property type="evidence" value="ECO:0007669"/>
    <property type="project" value="InterPro"/>
</dbReference>
<dbReference type="FunFam" id="3.40.50.300:FF:000421">
    <property type="entry name" value="Branched-chain amino acid ABC transporter ATP-binding protein"/>
    <property type="match status" value="1"/>
</dbReference>
<gene>
    <name evidence="5" type="ORF">AC625_09435</name>
</gene>
<dbReference type="Gene3D" id="3.40.50.300">
    <property type="entry name" value="P-loop containing nucleotide triphosphate hydrolases"/>
    <property type="match status" value="1"/>
</dbReference>
<proteinExistence type="predicted"/>
<dbReference type="Pfam" id="PF00005">
    <property type="entry name" value="ABC_tran"/>
    <property type="match status" value="1"/>
</dbReference>
<accession>A0A0K9GU03</accession>
<dbReference type="SUPFAM" id="SSF52540">
    <property type="entry name" value="P-loop containing nucleoside triphosphate hydrolases"/>
    <property type="match status" value="1"/>
</dbReference>
<dbReference type="GO" id="GO:0005524">
    <property type="term" value="F:ATP binding"/>
    <property type="evidence" value="ECO:0007669"/>
    <property type="project" value="UniProtKB-KW"/>
</dbReference>
<dbReference type="RefSeq" id="WP_049681074.1">
    <property type="nucleotide sequence ID" value="NZ_LFZW01000001.1"/>
</dbReference>
<evidence type="ECO:0000259" key="4">
    <source>
        <dbReference type="PROSITE" id="PS50893"/>
    </source>
</evidence>
<dbReference type="GO" id="GO:1903805">
    <property type="term" value="P:L-valine import across plasma membrane"/>
    <property type="evidence" value="ECO:0007669"/>
    <property type="project" value="TreeGrafter"/>
</dbReference>
<dbReference type="GO" id="GO:1903806">
    <property type="term" value="P:L-isoleucine import across plasma membrane"/>
    <property type="evidence" value="ECO:0007669"/>
    <property type="project" value="TreeGrafter"/>
</dbReference>
<keyword evidence="3" id="KW-0067">ATP-binding</keyword>
<dbReference type="GO" id="GO:0015192">
    <property type="term" value="F:L-phenylalanine transmembrane transporter activity"/>
    <property type="evidence" value="ECO:0007669"/>
    <property type="project" value="TreeGrafter"/>
</dbReference>
<sequence length="244" mass="26558">MTSPKLLLVEGLSKSFGGVKATDDVSFSIDKGEIVGLIGPNGAGKTTLFSLISGFVKPTAGKIHFNGNDITRKKPHVICNLGLTRTYQIVKPFQDMTVHENIMVGSFSQTVKTQQARAEAEKIMELAGLKEKAKVLSKELTIAEKKRLELARALATKPQLLLLDEVMAGLNPVETSEAVEIVRSISEHVSVLLIEHNMDVIMPLSDRVLVLDAGKIIAEGLPEEIRGNDKVIKAYLGEKAYARN</sequence>
<keyword evidence="6" id="KW-1185">Reference proteome</keyword>
<dbReference type="InterPro" id="IPR032823">
    <property type="entry name" value="BCA_ABC_TP_C"/>
</dbReference>
<dbReference type="SMART" id="SM00382">
    <property type="entry name" value="AAA"/>
    <property type="match status" value="1"/>
</dbReference>
<dbReference type="EMBL" id="LFZW01000001">
    <property type="protein sequence ID" value="KMY49732.1"/>
    <property type="molecule type" value="Genomic_DNA"/>
</dbReference>
<dbReference type="STRING" id="1679170.AC625_09435"/>
<dbReference type="GO" id="GO:0005886">
    <property type="term" value="C:plasma membrane"/>
    <property type="evidence" value="ECO:0007669"/>
    <property type="project" value="TreeGrafter"/>
</dbReference>
<dbReference type="GO" id="GO:0015808">
    <property type="term" value="P:L-alanine transport"/>
    <property type="evidence" value="ECO:0007669"/>
    <property type="project" value="TreeGrafter"/>
</dbReference>
<name>A0A0K9GU03_9BACI</name>
<evidence type="ECO:0000313" key="6">
    <source>
        <dbReference type="Proteomes" id="UP000037146"/>
    </source>
</evidence>
<reference evidence="6" key="1">
    <citation type="submission" date="2015-07" db="EMBL/GenBank/DDBJ databases">
        <title>Genome sequencing project for genomic taxonomy and phylogenomics of Bacillus-like bacteria.</title>
        <authorList>
            <person name="Liu B."/>
            <person name="Wang J."/>
            <person name="Zhu Y."/>
            <person name="Liu G."/>
            <person name="Chen Q."/>
            <person name="Chen Z."/>
            <person name="Lan J."/>
            <person name="Che J."/>
            <person name="Ge C."/>
            <person name="Shi H."/>
            <person name="Pan Z."/>
            <person name="Liu X."/>
        </authorList>
    </citation>
    <scope>NUCLEOTIDE SEQUENCE [LARGE SCALE GENOMIC DNA]</scope>
    <source>
        <strain evidence="6">FJAT-27997</strain>
    </source>
</reference>
<dbReference type="GO" id="GO:0015188">
    <property type="term" value="F:L-isoleucine transmembrane transporter activity"/>
    <property type="evidence" value="ECO:0007669"/>
    <property type="project" value="TreeGrafter"/>
</dbReference>